<dbReference type="PIRSF" id="PIRSF004930">
    <property type="entry name" value="Tln_factor_SUA5"/>
    <property type="match status" value="1"/>
</dbReference>
<evidence type="ECO:0000256" key="10">
    <source>
        <dbReference type="ARBA" id="ARBA00022840"/>
    </source>
</evidence>
<dbReference type="GO" id="GO:0000049">
    <property type="term" value="F:tRNA binding"/>
    <property type="evidence" value="ECO:0007669"/>
    <property type="project" value="TreeGrafter"/>
</dbReference>
<dbReference type="Gene3D" id="3.90.870.10">
    <property type="entry name" value="DHBP synthase"/>
    <property type="match status" value="1"/>
</dbReference>
<dbReference type="InterPro" id="IPR006070">
    <property type="entry name" value="Sua5-like_dom"/>
</dbReference>
<keyword evidence="6 13" id="KW-0808">Transferase</keyword>
<feature type="binding site" evidence="14">
    <location>
        <position position="115"/>
    </location>
    <ligand>
        <name>ATP</name>
        <dbReference type="ChEBI" id="CHEBI:30616"/>
    </ligand>
</feature>
<dbReference type="Pfam" id="PF01300">
    <property type="entry name" value="Sua5_yciO_yrdC"/>
    <property type="match status" value="1"/>
</dbReference>
<evidence type="ECO:0000256" key="14">
    <source>
        <dbReference type="PIRSR" id="PIRSR004930-1"/>
    </source>
</evidence>
<feature type="binding site" evidence="14">
    <location>
        <position position="149"/>
    </location>
    <ligand>
        <name>ATP</name>
        <dbReference type="ChEBI" id="CHEBI:30616"/>
    </ligand>
</feature>
<dbReference type="FunCoup" id="A0A4V2SND5">
    <property type="interactions" value="476"/>
</dbReference>
<comment type="function">
    <text evidence="13">Required for the formation of a threonylcarbamoyl group on adenosine at position 37 (t(6)A37) in tRNAs that read codons beginning with adenine.</text>
</comment>
<dbReference type="GO" id="GO:0008033">
    <property type="term" value="P:tRNA processing"/>
    <property type="evidence" value="ECO:0007669"/>
    <property type="project" value="UniProtKB-KW"/>
</dbReference>
<feature type="binding site" evidence="14">
    <location>
        <position position="141"/>
    </location>
    <ligand>
        <name>ATP</name>
        <dbReference type="ChEBI" id="CHEBI:30616"/>
    </ligand>
</feature>
<evidence type="ECO:0000313" key="16">
    <source>
        <dbReference type="EMBL" id="TCP30816.1"/>
    </source>
</evidence>
<dbReference type="InParanoid" id="A0A4V2SND5"/>
<evidence type="ECO:0000256" key="2">
    <source>
        <dbReference type="ARBA" id="ARBA00007663"/>
    </source>
</evidence>
<name>A0A4V2SND5_RHOSA</name>
<dbReference type="InterPro" id="IPR050156">
    <property type="entry name" value="TC-AMP_synthase_SUA5"/>
</dbReference>
<evidence type="ECO:0000256" key="13">
    <source>
        <dbReference type="PIRNR" id="PIRNR004930"/>
    </source>
</evidence>
<dbReference type="RefSeq" id="WP_132709444.1">
    <property type="nucleotide sequence ID" value="NZ_JACIGF010000013.1"/>
</dbReference>
<feature type="binding site" evidence="14">
    <location>
        <position position="59"/>
    </location>
    <ligand>
        <name>ATP</name>
        <dbReference type="ChEBI" id="CHEBI:30616"/>
    </ligand>
</feature>
<proteinExistence type="inferred from homology"/>
<dbReference type="Proteomes" id="UP000295399">
    <property type="component" value="Unassembled WGS sequence"/>
</dbReference>
<keyword evidence="7 13" id="KW-0819">tRNA processing</keyword>
<dbReference type="InterPro" id="IPR017945">
    <property type="entry name" value="DHBP_synth_RibB-like_a/b_dom"/>
</dbReference>
<evidence type="ECO:0000256" key="1">
    <source>
        <dbReference type="ARBA" id="ARBA00004496"/>
    </source>
</evidence>
<keyword evidence="17" id="KW-1185">Reference proteome</keyword>
<comment type="caution">
    <text evidence="16">The sequence shown here is derived from an EMBL/GenBank/DDBJ whole genome shotgun (WGS) entry which is preliminary data.</text>
</comment>
<organism evidence="16 17">
    <name type="scientific">Rhodothalassium salexigens DSM 2132</name>
    <dbReference type="NCBI Taxonomy" id="1188247"/>
    <lineage>
        <taxon>Bacteria</taxon>
        <taxon>Pseudomonadati</taxon>
        <taxon>Pseudomonadota</taxon>
        <taxon>Alphaproteobacteria</taxon>
        <taxon>Rhodothalassiales</taxon>
        <taxon>Rhodothalassiaceae</taxon>
        <taxon>Rhodothalassium</taxon>
    </lineage>
</organism>
<dbReference type="PROSITE" id="PS51163">
    <property type="entry name" value="YRDC"/>
    <property type="match status" value="1"/>
</dbReference>
<evidence type="ECO:0000256" key="8">
    <source>
        <dbReference type="ARBA" id="ARBA00022695"/>
    </source>
</evidence>
<keyword evidence="5 13" id="KW-0963">Cytoplasm</keyword>
<evidence type="ECO:0000256" key="3">
    <source>
        <dbReference type="ARBA" id="ARBA00012584"/>
    </source>
</evidence>
<feature type="domain" description="YrdC-like" evidence="15">
    <location>
        <begin position="10"/>
        <end position="197"/>
    </location>
</feature>
<dbReference type="Pfam" id="PF03481">
    <property type="entry name" value="Sua5_C"/>
    <property type="match status" value="1"/>
</dbReference>
<dbReference type="InterPro" id="IPR005145">
    <property type="entry name" value="Sua5_C"/>
</dbReference>
<feature type="binding site" evidence="14">
    <location>
        <position position="193"/>
    </location>
    <ligand>
        <name>ATP</name>
        <dbReference type="ChEBI" id="CHEBI:30616"/>
    </ligand>
</feature>
<comment type="similarity">
    <text evidence="2 13">Belongs to the SUA5 family.</text>
</comment>
<dbReference type="PANTHER" id="PTHR17490">
    <property type="entry name" value="SUA5"/>
    <property type="match status" value="1"/>
</dbReference>
<dbReference type="FunFam" id="3.90.870.10:FF:000009">
    <property type="entry name" value="Threonylcarbamoyl-AMP synthase, putative"/>
    <property type="match status" value="1"/>
</dbReference>
<dbReference type="InterPro" id="IPR038385">
    <property type="entry name" value="Sua5/YwlC_C"/>
</dbReference>
<evidence type="ECO:0000256" key="5">
    <source>
        <dbReference type="ARBA" id="ARBA00022490"/>
    </source>
</evidence>
<keyword evidence="8 13" id="KW-0548">Nucleotidyltransferase</keyword>
<dbReference type="GO" id="GO:0005737">
    <property type="term" value="C:cytoplasm"/>
    <property type="evidence" value="ECO:0007669"/>
    <property type="project" value="UniProtKB-SubCell"/>
</dbReference>
<sequence>MPAPIEKPRPKTIDRAVETLRQGGLVALPTETVYGLAVDASQPRAVAHVFEVKGRPQFNPLICHVAGRDMAGRLVTLSPAADALIAAFWPGPLTLVLPRRADAPVADLVSAGLDTLAVRAPAHSVMRQVLFALDRPVAAPSANPSGRLSPTRADHVADGLGDRVDLIVDGGPCAVGLESTVVEVRDDAVVVLRHGSITTADLRAVVALPVREREDGDPINAPGQLLSHYAPRAALRLDATEVADDEILIGFGAVAGDLNLSPAGDLEEAATRLFALLREADARADRIAVAPVPDHGLGRAINDRLRRAAAPRPH</sequence>
<evidence type="ECO:0000259" key="15">
    <source>
        <dbReference type="PROSITE" id="PS51163"/>
    </source>
</evidence>
<dbReference type="GO" id="GO:0003725">
    <property type="term" value="F:double-stranded RNA binding"/>
    <property type="evidence" value="ECO:0007669"/>
    <property type="project" value="UniProtKB-UniRule"/>
</dbReference>
<evidence type="ECO:0000256" key="4">
    <source>
        <dbReference type="ARBA" id="ARBA00015492"/>
    </source>
</evidence>
<dbReference type="PANTHER" id="PTHR17490:SF16">
    <property type="entry name" value="THREONYLCARBAMOYL-AMP SYNTHASE"/>
    <property type="match status" value="1"/>
</dbReference>
<accession>A0A4V2SND5</accession>
<evidence type="ECO:0000256" key="7">
    <source>
        <dbReference type="ARBA" id="ARBA00022694"/>
    </source>
</evidence>
<evidence type="ECO:0000256" key="9">
    <source>
        <dbReference type="ARBA" id="ARBA00022741"/>
    </source>
</evidence>
<keyword evidence="10 13" id="KW-0067">ATP-binding</keyword>
<gene>
    <name evidence="16" type="ORF">EV659_11369</name>
</gene>
<dbReference type="GO" id="GO:0005524">
    <property type="term" value="F:ATP binding"/>
    <property type="evidence" value="ECO:0007669"/>
    <property type="project" value="UniProtKB-UniRule"/>
</dbReference>
<feature type="binding site" evidence="14">
    <location>
        <position position="55"/>
    </location>
    <ligand>
        <name>ATP</name>
        <dbReference type="ChEBI" id="CHEBI:30616"/>
    </ligand>
</feature>
<dbReference type="SUPFAM" id="SSF55821">
    <property type="entry name" value="YrdC/RibB"/>
    <property type="match status" value="1"/>
</dbReference>
<keyword evidence="9 13" id="KW-0547">Nucleotide-binding</keyword>
<feature type="binding site" evidence="14">
    <location>
        <position position="229"/>
    </location>
    <ligand>
        <name>ATP</name>
        <dbReference type="ChEBI" id="CHEBI:30616"/>
    </ligand>
</feature>
<evidence type="ECO:0000313" key="17">
    <source>
        <dbReference type="Proteomes" id="UP000295399"/>
    </source>
</evidence>
<dbReference type="Gene3D" id="3.40.50.11030">
    <property type="entry name" value="Threonylcarbamoyl-AMP synthase, C-terminal domain"/>
    <property type="match status" value="1"/>
</dbReference>
<dbReference type="OrthoDB" id="9814580at2"/>
<evidence type="ECO:0000256" key="12">
    <source>
        <dbReference type="ARBA" id="ARBA00048366"/>
    </source>
</evidence>
<evidence type="ECO:0000256" key="6">
    <source>
        <dbReference type="ARBA" id="ARBA00022679"/>
    </source>
</evidence>
<feature type="binding site" evidence="14">
    <location>
        <position position="139"/>
    </location>
    <ligand>
        <name>L-threonine</name>
        <dbReference type="ChEBI" id="CHEBI:57926"/>
    </ligand>
</feature>
<reference evidence="16 17" key="1">
    <citation type="submission" date="2019-03" db="EMBL/GenBank/DDBJ databases">
        <title>Genomic Encyclopedia of Type Strains, Phase IV (KMG-IV): sequencing the most valuable type-strain genomes for metagenomic binning, comparative biology and taxonomic classification.</title>
        <authorList>
            <person name="Goeker M."/>
        </authorList>
    </citation>
    <scope>NUCLEOTIDE SEQUENCE [LARGE SCALE GENOMIC DNA]</scope>
    <source>
        <strain evidence="16 17">DSM 2132</strain>
    </source>
</reference>
<dbReference type="AlphaFoldDB" id="A0A4V2SND5"/>
<comment type="catalytic activity">
    <reaction evidence="12 13">
        <text>L-threonine + hydrogencarbonate + ATP = L-threonylcarbamoyladenylate + diphosphate + H2O</text>
        <dbReference type="Rhea" id="RHEA:36407"/>
        <dbReference type="ChEBI" id="CHEBI:15377"/>
        <dbReference type="ChEBI" id="CHEBI:17544"/>
        <dbReference type="ChEBI" id="CHEBI:30616"/>
        <dbReference type="ChEBI" id="CHEBI:33019"/>
        <dbReference type="ChEBI" id="CHEBI:57926"/>
        <dbReference type="ChEBI" id="CHEBI:73682"/>
        <dbReference type="EC" id="2.7.7.87"/>
    </reaction>
</comment>
<dbReference type="GO" id="GO:0061710">
    <property type="term" value="F:L-threonylcarbamoyladenylate synthase"/>
    <property type="evidence" value="ECO:0007669"/>
    <property type="project" value="UniProtKB-EC"/>
</dbReference>
<feature type="binding site" evidence="14">
    <location>
        <position position="64"/>
    </location>
    <ligand>
        <name>L-threonine</name>
        <dbReference type="ChEBI" id="CHEBI:57926"/>
    </ligand>
</feature>
<dbReference type="GO" id="GO:0006450">
    <property type="term" value="P:regulation of translational fidelity"/>
    <property type="evidence" value="ECO:0007669"/>
    <property type="project" value="TreeGrafter"/>
</dbReference>
<feature type="binding site" evidence="14">
    <location>
        <position position="32"/>
    </location>
    <ligand>
        <name>L-threonine</name>
        <dbReference type="ChEBI" id="CHEBI:57926"/>
    </ligand>
</feature>
<evidence type="ECO:0000256" key="11">
    <source>
        <dbReference type="ARBA" id="ARBA00029774"/>
    </source>
</evidence>
<dbReference type="EC" id="2.7.7.87" evidence="3 13"/>
<comment type="subcellular location">
    <subcellularLocation>
        <location evidence="1 13">Cytoplasm</location>
    </subcellularLocation>
</comment>
<dbReference type="EMBL" id="SLXO01000013">
    <property type="protein sequence ID" value="TCP30816.1"/>
    <property type="molecule type" value="Genomic_DNA"/>
</dbReference>
<dbReference type="InterPro" id="IPR010923">
    <property type="entry name" value="T(6)A37_SUA5"/>
</dbReference>
<feature type="binding site" evidence="14">
    <location>
        <position position="119"/>
    </location>
    <ligand>
        <name>L-threonine</name>
        <dbReference type="ChEBI" id="CHEBI:57926"/>
    </ligand>
</feature>
<feature type="binding site" evidence="14">
    <location>
        <position position="179"/>
    </location>
    <ligand>
        <name>L-threonine</name>
        <dbReference type="ChEBI" id="CHEBI:57926"/>
    </ligand>
</feature>
<protein>
    <recommendedName>
        <fullName evidence="4 13">Threonylcarbamoyl-AMP synthase</fullName>
        <shortName evidence="13">TC-AMP synthase</shortName>
        <ecNumber evidence="3 13">2.7.7.87</ecNumber>
    </recommendedName>
    <alternativeName>
        <fullName evidence="11 13">L-threonylcarbamoyladenylate synthase</fullName>
    </alternativeName>
</protein>
<dbReference type="NCBIfam" id="TIGR00057">
    <property type="entry name" value="L-threonylcarbamoyladenylate synthase"/>
    <property type="match status" value="1"/>
</dbReference>